<protein>
    <submittedName>
        <fullName evidence="1">Uncharacterized protein</fullName>
    </submittedName>
</protein>
<organism evidence="1">
    <name type="scientific">Caldilineaceae bacterium SB0661_bin_32</name>
    <dbReference type="NCBI Taxonomy" id="2605255"/>
    <lineage>
        <taxon>Bacteria</taxon>
        <taxon>Bacillati</taxon>
        <taxon>Chloroflexota</taxon>
        <taxon>Caldilineae</taxon>
        <taxon>Caldilineales</taxon>
        <taxon>Caldilineaceae</taxon>
    </lineage>
</organism>
<dbReference type="EMBL" id="VXMH01000111">
    <property type="protein sequence ID" value="MYC97282.1"/>
    <property type="molecule type" value="Genomic_DNA"/>
</dbReference>
<sequence>MKNNLRNLKLTRFSAVASPAQKGARAVLLKSSDGPAPDGRRERVQKYSDLLTGETKGHQHGVSIGKCYCPVGKCDCGLNGFRLSVGFYETHSHPIAKDAEGKWVIGMVHDHTHDIDSELLQTRIDEKLNMKEEGMTKQAPEKEAVDTAKVSAELEKLRKVVALPAEQKAHYDGLDAAAADAFLGKSGEARALEMRAKQEADPVVYRCKATGEALRKSAGAERIAMAKRLDVQQEQIEMLTKANETARLEKMIREEMPHLPNEGGALPALVKAAEEIGPEAVNVLKGASASMGGLFRTAGVSGVDHVTVQAGDPLPEGQAVQKTAGVALEEKVEALMKAENLSRHEAMLKFGRTPEGRNLRARIDAEKPVVTEG</sequence>
<name>A0A6B1DD09_9CHLR</name>
<gene>
    <name evidence="1" type="ORF">F4X14_20185</name>
</gene>
<proteinExistence type="predicted"/>
<dbReference type="AlphaFoldDB" id="A0A6B1DD09"/>
<evidence type="ECO:0000313" key="1">
    <source>
        <dbReference type="EMBL" id="MYC97282.1"/>
    </source>
</evidence>
<accession>A0A6B1DD09</accession>
<reference evidence="1" key="1">
    <citation type="submission" date="2019-09" db="EMBL/GenBank/DDBJ databases">
        <title>Characterisation of the sponge microbiome using genome-centric metagenomics.</title>
        <authorList>
            <person name="Engelberts J.P."/>
            <person name="Robbins S.J."/>
            <person name="De Goeij J.M."/>
            <person name="Aranda M."/>
            <person name="Bell S.C."/>
            <person name="Webster N.S."/>
        </authorList>
    </citation>
    <scope>NUCLEOTIDE SEQUENCE</scope>
    <source>
        <strain evidence="1">SB0661_bin_32</strain>
    </source>
</reference>
<comment type="caution">
    <text evidence="1">The sequence shown here is derived from an EMBL/GenBank/DDBJ whole genome shotgun (WGS) entry which is preliminary data.</text>
</comment>